<dbReference type="PANTHER" id="PTHR33667:SF7">
    <property type="entry name" value="RIKEN CDNA 1810020O05 GENE"/>
    <property type="match status" value="1"/>
</dbReference>
<keyword evidence="3" id="KW-1185">Reference proteome</keyword>
<evidence type="ECO:0000313" key="3">
    <source>
        <dbReference type="Proteomes" id="UP000001542"/>
    </source>
</evidence>
<dbReference type="PANTHER" id="PTHR33667">
    <property type="entry name" value="SI:DKEY-57N24.6"/>
    <property type="match status" value="1"/>
</dbReference>
<accession>A2EWS0</accession>
<protein>
    <submittedName>
        <fullName evidence="2">Uncharacterized protein</fullName>
    </submittedName>
</protein>
<dbReference type="VEuPathDB" id="TrichDB:TVAGG3_0211550"/>
<evidence type="ECO:0000256" key="1">
    <source>
        <dbReference type="SAM" id="MobiDB-lite"/>
    </source>
</evidence>
<proteinExistence type="predicted"/>
<gene>
    <name evidence="2" type="ORF">TVAG_169020</name>
</gene>
<dbReference type="RefSeq" id="XP_001315123.1">
    <property type="nucleotide sequence ID" value="XM_001315088.1"/>
</dbReference>
<dbReference type="VEuPathDB" id="TrichDB:TVAG_169020"/>
<feature type="region of interest" description="Disordered" evidence="1">
    <location>
        <begin position="179"/>
        <end position="198"/>
    </location>
</feature>
<reference evidence="2" key="1">
    <citation type="submission" date="2006-10" db="EMBL/GenBank/DDBJ databases">
        <authorList>
            <person name="Amadeo P."/>
            <person name="Zhao Q."/>
            <person name="Wortman J."/>
            <person name="Fraser-Liggett C."/>
            <person name="Carlton J."/>
        </authorList>
    </citation>
    <scope>NUCLEOTIDE SEQUENCE</scope>
    <source>
        <strain evidence="2">G3</strain>
    </source>
</reference>
<reference evidence="2" key="2">
    <citation type="journal article" date="2007" name="Science">
        <title>Draft genome sequence of the sexually transmitted pathogen Trichomonas vaginalis.</title>
        <authorList>
            <person name="Carlton J.M."/>
            <person name="Hirt R.P."/>
            <person name="Silva J.C."/>
            <person name="Delcher A.L."/>
            <person name="Schatz M."/>
            <person name="Zhao Q."/>
            <person name="Wortman J.R."/>
            <person name="Bidwell S.L."/>
            <person name="Alsmark U.C.M."/>
            <person name="Besteiro S."/>
            <person name="Sicheritz-Ponten T."/>
            <person name="Noel C.J."/>
            <person name="Dacks J.B."/>
            <person name="Foster P.G."/>
            <person name="Simillion C."/>
            <person name="Van de Peer Y."/>
            <person name="Miranda-Saavedra D."/>
            <person name="Barton G.J."/>
            <person name="Westrop G.D."/>
            <person name="Mueller S."/>
            <person name="Dessi D."/>
            <person name="Fiori P.L."/>
            <person name="Ren Q."/>
            <person name="Paulsen I."/>
            <person name="Zhang H."/>
            <person name="Bastida-Corcuera F.D."/>
            <person name="Simoes-Barbosa A."/>
            <person name="Brown M.T."/>
            <person name="Hayes R.D."/>
            <person name="Mukherjee M."/>
            <person name="Okumura C.Y."/>
            <person name="Schneider R."/>
            <person name="Smith A.J."/>
            <person name="Vanacova S."/>
            <person name="Villalvazo M."/>
            <person name="Haas B.J."/>
            <person name="Pertea M."/>
            <person name="Feldblyum T.V."/>
            <person name="Utterback T.R."/>
            <person name="Shu C.L."/>
            <person name="Osoegawa K."/>
            <person name="de Jong P.J."/>
            <person name="Hrdy I."/>
            <person name="Horvathova L."/>
            <person name="Zubacova Z."/>
            <person name="Dolezal P."/>
            <person name="Malik S.B."/>
            <person name="Logsdon J.M. Jr."/>
            <person name="Henze K."/>
            <person name="Gupta A."/>
            <person name="Wang C.C."/>
            <person name="Dunne R.L."/>
            <person name="Upcroft J.A."/>
            <person name="Upcroft P."/>
            <person name="White O."/>
            <person name="Salzberg S.L."/>
            <person name="Tang P."/>
            <person name="Chiu C.-H."/>
            <person name="Lee Y.-S."/>
            <person name="Embley T.M."/>
            <person name="Coombs G.H."/>
            <person name="Mottram J.C."/>
            <person name="Tachezy J."/>
            <person name="Fraser-Liggett C.M."/>
            <person name="Johnson P.J."/>
        </authorList>
    </citation>
    <scope>NUCLEOTIDE SEQUENCE [LARGE SCALE GENOMIC DNA]</scope>
    <source>
        <strain evidence="2">G3</strain>
    </source>
</reference>
<evidence type="ECO:0000313" key="2">
    <source>
        <dbReference type="EMBL" id="EAY02900.1"/>
    </source>
</evidence>
<dbReference type="InParanoid" id="A2EWS0"/>
<dbReference type="EMBL" id="DS113521">
    <property type="protein sequence ID" value="EAY02900.1"/>
    <property type="molecule type" value="Genomic_DNA"/>
</dbReference>
<name>A2EWS0_TRIV3</name>
<sequence length="522" mass="59945">MIRQNKPIFIKLIKVENMPSSPTSFTELTNLYAPVYFKCICNGETNYIAPQMHQTNHSLNAVIIKMPRMQLDLTFEVHDRDKILPETQYYIGNSFIEPFVPVAKRKGLFLDTDEIIKPNPAIPNPYGGCNFKVLPERRSRAPVLPIINHKSPIQAGNFHASLTDLSFMTYDPYSSLPPLPEDQINLNQKPVTPIRTPGKKKDLFEQSETNETEYYRWILVSKRDNQSENFAKMLHCLINEHHKLVLNESSESVIQTFTYTTSTKRNLDVITGFHLIGPNEHMIIAESRVQTPNQSFSKLLQFFQTRPPLSVKMFYNKANKFPSPREYACLSTIFQTIEIPVNILEFVKVEALYFHSSVIHVLYDVVQKLTAILQSQDFEYINANDLYPSVSQLNQLISQAQSLPSFMTKKAKTVTNQVPKIIQKSSARSQSAMTKPHLNAFLENRPRFVSFAKPVINNARPPNKRIGVSHNGEEELWLVDDPETLKEEGWEIEIIKRPASTRVNRAKTQISRKNNKILQKTI</sequence>
<dbReference type="Proteomes" id="UP000001542">
    <property type="component" value="Unassembled WGS sequence"/>
</dbReference>
<dbReference type="KEGG" id="tva:4760740"/>
<dbReference type="AlphaFoldDB" id="A2EWS0"/>
<dbReference type="OrthoDB" id="188352at2759"/>
<organism evidence="2 3">
    <name type="scientific">Trichomonas vaginalis (strain ATCC PRA-98 / G3)</name>
    <dbReference type="NCBI Taxonomy" id="412133"/>
    <lineage>
        <taxon>Eukaryota</taxon>
        <taxon>Metamonada</taxon>
        <taxon>Parabasalia</taxon>
        <taxon>Trichomonadida</taxon>
        <taxon>Trichomonadidae</taxon>
        <taxon>Trichomonas</taxon>
    </lineage>
</organism>